<feature type="chain" id="PRO_5035435261" evidence="3">
    <location>
        <begin position="25"/>
        <end position="429"/>
    </location>
</feature>
<evidence type="ECO:0000259" key="4">
    <source>
        <dbReference type="Pfam" id="PF01103"/>
    </source>
</evidence>
<dbReference type="RefSeq" id="WP_202690393.1">
    <property type="nucleotide sequence ID" value="NZ_JAESVN010000025.1"/>
</dbReference>
<evidence type="ECO:0000256" key="2">
    <source>
        <dbReference type="ARBA" id="ARBA00023136"/>
    </source>
</evidence>
<organism evidence="5 6">
    <name type="scientific">Szabonella alba</name>
    <dbReference type="NCBI Taxonomy" id="2804194"/>
    <lineage>
        <taxon>Bacteria</taxon>
        <taxon>Pseudomonadati</taxon>
        <taxon>Pseudomonadota</taxon>
        <taxon>Alphaproteobacteria</taxon>
        <taxon>Rhodobacterales</taxon>
        <taxon>Paracoccaceae</taxon>
        <taxon>Szabonella</taxon>
    </lineage>
</organism>
<gene>
    <name evidence="5" type="ORF">JL811_19580</name>
</gene>
<keyword evidence="6" id="KW-1185">Reference proteome</keyword>
<keyword evidence="3" id="KW-0732">Signal</keyword>
<proteinExistence type="predicted"/>
<dbReference type="GO" id="GO:0019867">
    <property type="term" value="C:outer membrane"/>
    <property type="evidence" value="ECO:0007669"/>
    <property type="project" value="InterPro"/>
</dbReference>
<comment type="subcellular location">
    <subcellularLocation>
        <location evidence="1">Membrane</location>
    </subcellularLocation>
</comment>
<protein>
    <submittedName>
        <fullName evidence="5">BamA/TamA family outer membrane protein</fullName>
    </submittedName>
</protein>
<dbReference type="InterPro" id="IPR000184">
    <property type="entry name" value="Bac_surfAg_D15"/>
</dbReference>
<accession>A0A8K0Y2V1</accession>
<feature type="domain" description="Bacterial surface antigen (D15)" evidence="4">
    <location>
        <begin position="133"/>
        <end position="428"/>
    </location>
</feature>
<dbReference type="AlphaFoldDB" id="A0A8K0Y2V1"/>
<keyword evidence="2" id="KW-0472">Membrane</keyword>
<dbReference type="Gene3D" id="2.40.160.50">
    <property type="entry name" value="membrane protein fhac: a member of the omp85/tpsb transporter family"/>
    <property type="match status" value="1"/>
</dbReference>
<evidence type="ECO:0000313" key="6">
    <source>
        <dbReference type="Proteomes" id="UP000648908"/>
    </source>
</evidence>
<dbReference type="Gene3D" id="3.10.20.310">
    <property type="entry name" value="membrane protein fhac"/>
    <property type="match status" value="1"/>
</dbReference>
<sequence>MTRLFTLFRLALPFTLMSGLPLLAQTEVGRVYDRVEVRGAEFIPEEDIRLTCGALEGIALDGLQLRSVEECLMMTGVFEEVRVSGQGDVLIIDVTEVESRPGRIDAGVAWVNDYGLAGTLAYEQFNLIPDTFLGIRSSYAQDHRSYALNLYRKEAFGPDLHFGLELEGERTRHDDRSFATRSDLAEIYLGWTPLEDTRLEFGLGYRDHRMFDLDPGASALLQAERGRVGAPFLHLALVWGQGSDEDPRSHSLRLDQYFWNLGTGSQVAETRLEANSRFALGERSTLLLGVRAGIVAGRKGHDTTVLDRAFLGGETFRGFAPRGLGPADAGDRLGGNRYVVGSVEYQRVLGSVSDNAIRGGIFMDVGSLWSLDNTLGGVIDDKARLRGSIGVSMTFGVGELPVSLYLATPLKRQNGDRRQVFGLTAAARF</sequence>
<feature type="signal peptide" evidence="3">
    <location>
        <begin position="1"/>
        <end position="24"/>
    </location>
</feature>
<reference evidence="5" key="1">
    <citation type="submission" date="2021-01" db="EMBL/GenBank/DDBJ databases">
        <title>Tabrizicola alba sp. nov. a motile alkaliphilic bacterium isolated from a soda lake.</title>
        <authorList>
            <person name="Szuroczki S."/>
            <person name="Abbaszade G."/>
            <person name="Schumann P."/>
            <person name="Toth E."/>
        </authorList>
    </citation>
    <scope>NUCLEOTIDE SEQUENCE</scope>
    <source>
        <strain evidence="5">DMG-N-6</strain>
    </source>
</reference>
<evidence type="ECO:0000313" key="5">
    <source>
        <dbReference type="EMBL" id="MBL4919414.1"/>
    </source>
</evidence>
<evidence type="ECO:0000256" key="3">
    <source>
        <dbReference type="SAM" id="SignalP"/>
    </source>
</evidence>
<dbReference type="EMBL" id="JAESVN010000025">
    <property type="protein sequence ID" value="MBL4919414.1"/>
    <property type="molecule type" value="Genomic_DNA"/>
</dbReference>
<dbReference type="Proteomes" id="UP000648908">
    <property type="component" value="Unassembled WGS sequence"/>
</dbReference>
<evidence type="ECO:0000256" key="1">
    <source>
        <dbReference type="ARBA" id="ARBA00004370"/>
    </source>
</evidence>
<comment type="caution">
    <text evidence="5">The sequence shown here is derived from an EMBL/GenBank/DDBJ whole genome shotgun (WGS) entry which is preliminary data.</text>
</comment>
<dbReference type="Pfam" id="PF01103">
    <property type="entry name" value="Omp85"/>
    <property type="match status" value="1"/>
</dbReference>
<name>A0A8K0Y2V1_9RHOB</name>